<evidence type="ECO:0000313" key="1">
    <source>
        <dbReference type="EMBL" id="KAI4460019.1"/>
    </source>
</evidence>
<comment type="caution">
    <text evidence="1">The sequence shown here is derived from an EMBL/GenBank/DDBJ whole genome shotgun (WGS) entry which is preliminary data.</text>
</comment>
<proteinExistence type="predicted"/>
<sequence>MEDPDRTIYCGNLSSKVTEEILYELFLQAAPLEKVKIPMDKDGRPACYAFVTFKHKVSVPYVVDLMQGIALYQKKLVIKPRSGSSHGFQENGNRQLTPTTPKVDNLNEIILGGQMQVNSISCKRYDISPVSRRERGFSHSYDRRNDKPYGQVYRNRNNRHDYDSRTNHANSNYRRH</sequence>
<accession>A0ACB9SZP3</accession>
<dbReference type="Proteomes" id="UP001056778">
    <property type="component" value="Chromosome 6"/>
</dbReference>
<protein>
    <submittedName>
        <fullName evidence="1">Rna binding motif rbm protein -related</fullName>
    </submittedName>
</protein>
<keyword evidence="2" id="KW-1185">Reference proteome</keyword>
<evidence type="ECO:0000313" key="2">
    <source>
        <dbReference type="Proteomes" id="UP001056778"/>
    </source>
</evidence>
<organism evidence="1 2">
    <name type="scientific">Holotrichia oblita</name>
    <name type="common">Chafer beetle</name>
    <dbReference type="NCBI Taxonomy" id="644536"/>
    <lineage>
        <taxon>Eukaryota</taxon>
        <taxon>Metazoa</taxon>
        <taxon>Ecdysozoa</taxon>
        <taxon>Arthropoda</taxon>
        <taxon>Hexapoda</taxon>
        <taxon>Insecta</taxon>
        <taxon>Pterygota</taxon>
        <taxon>Neoptera</taxon>
        <taxon>Endopterygota</taxon>
        <taxon>Coleoptera</taxon>
        <taxon>Polyphaga</taxon>
        <taxon>Scarabaeiformia</taxon>
        <taxon>Scarabaeidae</taxon>
        <taxon>Melolonthinae</taxon>
        <taxon>Holotrichia</taxon>
    </lineage>
</organism>
<reference evidence="1" key="1">
    <citation type="submission" date="2022-04" db="EMBL/GenBank/DDBJ databases">
        <title>Chromosome-scale genome assembly of Holotrichia oblita Faldermann.</title>
        <authorList>
            <person name="Rongchong L."/>
        </authorList>
    </citation>
    <scope>NUCLEOTIDE SEQUENCE</scope>
    <source>
        <strain evidence="1">81SQS9</strain>
    </source>
</reference>
<gene>
    <name evidence="1" type="ORF">MML48_6g00007317</name>
</gene>
<dbReference type="EMBL" id="CM043020">
    <property type="protein sequence ID" value="KAI4460019.1"/>
    <property type="molecule type" value="Genomic_DNA"/>
</dbReference>
<name>A0ACB9SZP3_HOLOL</name>